<evidence type="ECO:0000313" key="8">
    <source>
        <dbReference type="Proteomes" id="UP000245081"/>
    </source>
</evidence>
<keyword evidence="8" id="KW-1185">Reference proteome</keyword>
<dbReference type="Proteomes" id="UP000245081">
    <property type="component" value="Unassembled WGS sequence"/>
</dbReference>
<protein>
    <recommendedName>
        <fullName evidence="5">Bis(5'-nucleosyl)-tetraphosphatase, symmetrical</fullName>
        <ecNumber evidence="5">3.6.1.41</ecNumber>
    </recommendedName>
    <alternativeName>
        <fullName evidence="5">Ap4A hydrolase</fullName>
    </alternativeName>
    <alternativeName>
        <fullName evidence="5">Diadenosine 5',5'''-P1,P4-tetraphosphate pyrophosphohydrolase</fullName>
    </alternativeName>
    <alternativeName>
        <fullName evidence="5">Diadenosine tetraphosphatase</fullName>
    </alternativeName>
</protein>
<evidence type="ECO:0000256" key="5">
    <source>
        <dbReference type="HAMAP-Rule" id="MF_00199"/>
    </source>
</evidence>
<dbReference type="EC" id="3.6.1.41" evidence="5"/>
<evidence type="ECO:0000259" key="6">
    <source>
        <dbReference type="Pfam" id="PF00149"/>
    </source>
</evidence>
<dbReference type="Pfam" id="PF00149">
    <property type="entry name" value="Metallophos"/>
    <property type="match status" value="1"/>
</dbReference>
<gene>
    <name evidence="5 7" type="primary">apaH</name>
    <name evidence="7" type="ORF">NMK_3072</name>
</gene>
<sequence length="274" mass="31337">MSTYAIGDLQGSYYSFINLLEACGFNPKRDRLWLVGDLINRGPHSTAVLRWLKEHSSCVTTVLGNHDLHALAVHEGFAEVHRGDTLDELLAAPDRDALFDWIRLQSLAYAEDEYLIVHAGLLPQWDAKQARALAQEVETALRGPDYREFLAHMYGNQPDRWDESLTGMNRLRVITNAMTRLRVCAPDGQMEFRFKGEPKDIPEGYLPWFDIKDRKSKKDTLIFGHWSALGLVLRKRLIGLDTGCLWGEKLTALRLEDRKLFQVPRAPQDKPPKK</sequence>
<dbReference type="Gene3D" id="3.60.21.10">
    <property type="match status" value="1"/>
</dbReference>
<comment type="catalytic activity">
    <reaction evidence="4 5">
        <text>P(1),P(4)-bis(5'-adenosyl) tetraphosphate + H2O = 2 ADP + 2 H(+)</text>
        <dbReference type="Rhea" id="RHEA:24252"/>
        <dbReference type="ChEBI" id="CHEBI:15377"/>
        <dbReference type="ChEBI" id="CHEBI:15378"/>
        <dbReference type="ChEBI" id="CHEBI:58141"/>
        <dbReference type="ChEBI" id="CHEBI:456216"/>
        <dbReference type="EC" id="3.6.1.41"/>
    </reaction>
</comment>
<evidence type="ECO:0000256" key="2">
    <source>
        <dbReference type="ARBA" id="ARBA00005419"/>
    </source>
</evidence>
<name>A0A2R5FBR3_9PROT</name>
<evidence type="ECO:0000256" key="4">
    <source>
        <dbReference type="ARBA" id="ARBA00049417"/>
    </source>
</evidence>
<dbReference type="EMBL" id="BDOQ01000019">
    <property type="protein sequence ID" value="GBG15465.1"/>
    <property type="molecule type" value="Genomic_DNA"/>
</dbReference>
<dbReference type="InterPro" id="IPR004617">
    <property type="entry name" value="ApaH"/>
</dbReference>
<reference evidence="7 8" key="1">
    <citation type="journal article" date="2018" name="Environ. Microbiol.">
        <title>Isolation and genomic characterization of Novimethylophilus kurashikiensis gen. nov. sp. nov., a new lanthanide-dependent methylotrophic species of Methylophilaceae.</title>
        <authorList>
            <person name="Lv H."/>
            <person name="Sahin N."/>
            <person name="Tani A."/>
        </authorList>
    </citation>
    <scope>NUCLEOTIDE SEQUENCE [LARGE SCALE GENOMIC DNA]</scope>
    <source>
        <strain evidence="7 8">La2-4</strain>
    </source>
</reference>
<dbReference type="PIRSF" id="PIRSF000903">
    <property type="entry name" value="B5n-ttraPtase_sm"/>
    <property type="match status" value="1"/>
</dbReference>
<dbReference type="NCBIfam" id="TIGR00668">
    <property type="entry name" value="apaH"/>
    <property type="match status" value="1"/>
</dbReference>
<comment type="function">
    <text evidence="1 5">Hydrolyzes diadenosine 5',5'''-P1,P4-tetraphosphate to yield ADP.</text>
</comment>
<evidence type="ECO:0000256" key="1">
    <source>
        <dbReference type="ARBA" id="ARBA00003413"/>
    </source>
</evidence>
<dbReference type="GO" id="GO:0008803">
    <property type="term" value="F:bis(5'-nucleosyl)-tetraphosphatase (symmetrical) activity"/>
    <property type="evidence" value="ECO:0007669"/>
    <property type="project" value="UniProtKB-UniRule"/>
</dbReference>
<dbReference type="AlphaFoldDB" id="A0A2R5FBR3"/>
<organism evidence="7 8">
    <name type="scientific">Novimethylophilus kurashikiensis</name>
    <dbReference type="NCBI Taxonomy" id="1825523"/>
    <lineage>
        <taxon>Bacteria</taxon>
        <taxon>Pseudomonadati</taxon>
        <taxon>Pseudomonadota</taxon>
        <taxon>Betaproteobacteria</taxon>
        <taxon>Nitrosomonadales</taxon>
        <taxon>Methylophilaceae</taxon>
        <taxon>Novimethylophilus</taxon>
    </lineage>
</organism>
<dbReference type="InterPro" id="IPR004843">
    <property type="entry name" value="Calcineurin-like_PHP"/>
</dbReference>
<accession>A0A2R5FBR3</accession>
<dbReference type="HAMAP" id="MF_00199">
    <property type="entry name" value="ApaH"/>
    <property type="match status" value="1"/>
</dbReference>
<feature type="domain" description="Calcineurin-like phosphoesterase" evidence="6">
    <location>
        <begin position="2"/>
        <end position="152"/>
    </location>
</feature>
<dbReference type="SUPFAM" id="SSF56300">
    <property type="entry name" value="Metallo-dependent phosphatases"/>
    <property type="match status" value="1"/>
</dbReference>
<comment type="caution">
    <text evidence="7">The sequence shown here is derived from an EMBL/GenBank/DDBJ whole genome shotgun (WGS) entry which is preliminary data.</text>
</comment>
<proteinExistence type="inferred from homology"/>
<evidence type="ECO:0000313" key="7">
    <source>
        <dbReference type="EMBL" id="GBG15465.1"/>
    </source>
</evidence>
<dbReference type="InterPro" id="IPR029052">
    <property type="entry name" value="Metallo-depent_PP-like"/>
</dbReference>
<dbReference type="CDD" id="cd07422">
    <property type="entry name" value="MPP_ApaH"/>
    <property type="match status" value="1"/>
</dbReference>
<keyword evidence="3 5" id="KW-0378">Hydrolase</keyword>
<dbReference type="NCBIfam" id="NF001204">
    <property type="entry name" value="PRK00166.1"/>
    <property type="match status" value="1"/>
</dbReference>
<dbReference type="PANTHER" id="PTHR40942:SF4">
    <property type="entry name" value="CYTOCHROME C5"/>
    <property type="match status" value="1"/>
</dbReference>
<dbReference type="OrthoDB" id="9807890at2"/>
<dbReference type="RefSeq" id="WP_109016624.1">
    <property type="nucleotide sequence ID" value="NZ_BDOQ01000019.1"/>
</dbReference>
<evidence type="ECO:0000256" key="3">
    <source>
        <dbReference type="ARBA" id="ARBA00022801"/>
    </source>
</evidence>
<comment type="similarity">
    <text evidence="2 5">Belongs to the Ap4A hydrolase family.</text>
</comment>
<dbReference type="PANTHER" id="PTHR40942">
    <property type="match status" value="1"/>
</dbReference>